<dbReference type="GO" id="GO:0009966">
    <property type="term" value="P:regulation of signal transduction"/>
    <property type="evidence" value="ECO:0007669"/>
    <property type="project" value="InterPro"/>
</dbReference>
<dbReference type="InterPro" id="IPR007304">
    <property type="entry name" value="TAP46-like"/>
</dbReference>
<dbReference type="PANTHER" id="PTHR10933">
    <property type="entry name" value="IMMUNOGLOBULIN-BINDING PROTEIN 1"/>
    <property type="match status" value="1"/>
</dbReference>
<organism evidence="2 3">
    <name type="scientific">Laetiporus sulphureus 93-53</name>
    <dbReference type="NCBI Taxonomy" id="1314785"/>
    <lineage>
        <taxon>Eukaryota</taxon>
        <taxon>Fungi</taxon>
        <taxon>Dikarya</taxon>
        <taxon>Basidiomycota</taxon>
        <taxon>Agaricomycotina</taxon>
        <taxon>Agaricomycetes</taxon>
        <taxon>Polyporales</taxon>
        <taxon>Laetiporus</taxon>
    </lineage>
</organism>
<dbReference type="GO" id="GO:0035303">
    <property type="term" value="P:regulation of dephosphorylation"/>
    <property type="evidence" value="ECO:0007669"/>
    <property type="project" value="TreeGrafter"/>
</dbReference>
<dbReference type="GO" id="GO:0005829">
    <property type="term" value="C:cytosol"/>
    <property type="evidence" value="ECO:0007669"/>
    <property type="project" value="TreeGrafter"/>
</dbReference>
<accession>A0A165FZ00</accession>
<evidence type="ECO:0008006" key="4">
    <source>
        <dbReference type="Google" id="ProtNLM"/>
    </source>
</evidence>
<proteinExistence type="predicted"/>
<dbReference type="InterPro" id="IPR038511">
    <property type="entry name" value="TAP42/TAP46-like_sf"/>
</dbReference>
<feature type="region of interest" description="Disordered" evidence="1">
    <location>
        <begin position="355"/>
        <end position="397"/>
    </location>
</feature>
<evidence type="ECO:0000313" key="3">
    <source>
        <dbReference type="Proteomes" id="UP000076871"/>
    </source>
</evidence>
<reference evidence="2 3" key="1">
    <citation type="journal article" date="2016" name="Mol. Biol. Evol.">
        <title>Comparative Genomics of Early-Diverging Mushroom-Forming Fungi Provides Insights into the Origins of Lignocellulose Decay Capabilities.</title>
        <authorList>
            <person name="Nagy L.G."/>
            <person name="Riley R."/>
            <person name="Tritt A."/>
            <person name="Adam C."/>
            <person name="Daum C."/>
            <person name="Floudas D."/>
            <person name="Sun H."/>
            <person name="Yadav J.S."/>
            <person name="Pangilinan J."/>
            <person name="Larsson K.H."/>
            <person name="Matsuura K."/>
            <person name="Barry K."/>
            <person name="Labutti K."/>
            <person name="Kuo R."/>
            <person name="Ohm R.A."/>
            <person name="Bhattacharya S.S."/>
            <person name="Shirouzu T."/>
            <person name="Yoshinaga Y."/>
            <person name="Martin F.M."/>
            <person name="Grigoriev I.V."/>
            <person name="Hibbett D.S."/>
        </authorList>
    </citation>
    <scope>NUCLEOTIDE SEQUENCE [LARGE SCALE GENOMIC DNA]</scope>
    <source>
        <strain evidence="2 3">93-53</strain>
    </source>
</reference>
<dbReference type="Gene3D" id="1.25.40.540">
    <property type="entry name" value="TAP42-like family"/>
    <property type="match status" value="1"/>
</dbReference>
<gene>
    <name evidence="2" type="ORF">LAESUDRAFT_722561</name>
</gene>
<keyword evidence="3" id="KW-1185">Reference proteome</keyword>
<name>A0A165FZ00_9APHY</name>
<dbReference type="InParanoid" id="A0A165FZ00"/>
<feature type="region of interest" description="Disordered" evidence="1">
    <location>
        <begin position="266"/>
        <end position="285"/>
    </location>
</feature>
<dbReference type="GeneID" id="63825263"/>
<dbReference type="OrthoDB" id="10261753at2759"/>
<dbReference type="AlphaFoldDB" id="A0A165FZ00"/>
<dbReference type="RefSeq" id="XP_040767338.1">
    <property type="nucleotide sequence ID" value="XM_040908234.1"/>
</dbReference>
<dbReference type="FunCoup" id="A0A165FZ00">
    <property type="interactions" value="431"/>
</dbReference>
<dbReference type="Proteomes" id="UP000076871">
    <property type="component" value="Unassembled WGS sequence"/>
</dbReference>
<evidence type="ECO:0000313" key="2">
    <source>
        <dbReference type="EMBL" id="KZT09598.1"/>
    </source>
</evidence>
<evidence type="ECO:0000256" key="1">
    <source>
        <dbReference type="SAM" id="MobiDB-lite"/>
    </source>
</evidence>
<sequence>MADIPLSSLFHRALMSAAKANNMATMNDETQELVQSALADLRLLQHRTAALSLFSENEVLADISTRDLVYLLVPFVLAEVEDHVRTTDLEERLVRVERVQRFLRSFLSSLETYQIVPDSEKDLYAKPAASYAEAQKRRESKIRQYKKEKEIKARIEEIRKRRSNGEVVSEPSSDFELIASLLFDPSATISETAAEEEDEDLDTEDIVREAVLLLLRLTYGKAQAQLSSLRGELELLRNAPPPAPPEPIDERHAKQRETEDMHMWRLDAPRPQGGSDGQGPLLDQSGKPLRPFTILSSSAAADRTQMRDQVFRPDHNLPTMSVDEYLEIERQRGNIISGGGPQSEQALTTKEQLQLDSEMDGTVFGEEKAEDKRQKDENWAQYTDTHPRGAGNTLNRG</sequence>
<dbReference type="EMBL" id="KV427611">
    <property type="protein sequence ID" value="KZT09598.1"/>
    <property type="molecule type" value="Genomic_DNA"/>
</dbReference>
<feature type="compositionally biased region" description="Basic and acidic residues" evidence="1">
    <location>
        <begin position="365"/>
        <end position="378"/>
    </location>
</feature>
<dbReference type="Pfam" id="PF04177">
    <property type="entry name" value="TAP42"/>
    <property type="match status" value="1"/>
</dbReference>
<protein>
    <recommendedName>
        <fullName evidence="4">TAP42-like protein</fullName>
    </recommendedName>
</protein>
<dbReference type="STRING" id="1314785.A0A165FZ00"/>
<dbReference type="PANTHER" id="PTHR10933:SF9">
    <property type="entry name" value="IMMUNOGLOBULIN-BINDING PROTEIN 1"/>
    <property type="match status" value="1"/>
</dbReference>
<dbReference type="GO" id="GO:0051721">
    <property type="term" value="F:protein phosphatase 2A binding"/>
    <property type="evidence" value="ECO:0007669"/>
    <property type="project" value="TreeGrafter"/>
</dbReference>